<sequence length="429" mass="46247">MKSFFRISEFAVALFGLFFMTGALTAYLTPQDAETAPIVQVIGAGLGIYGALTLLSIRGAISRILATYWPAILPVAFAIMSLAWSEDVALTIRRAGGLSLTTAFAFWFAIRFTPVEIFRLLVLTAITMAFANYIYIQREPSLGIHQAYDLVGAQHAGSWRGLFGHKNDFGRVLALLIAILFLGFMFGKGQKILRLLIIPAAGLVLLMIVRTSSSQAVLLGAAVPLIMAVFLGMRSMSAPARSLVLIVALPFAVIGLLSAQLIFEYLLNLLGRDATLTGRTIIWEGVIIALGGNVVAGGGYGAGWQYVGPQLTALTGFDVGHAHNGFLDLAVDIGAVGLGMTLVFIIWVGILSFRSLMRGYHPELSAVALMVVVFSLIGNVAGSFLLQHNSIFWVLIVVAYVKLKEKERIVAADQSNTLIRYGYSFPHTS</sequence>
<dbReference type="OrthoDB" id="4391260at2"/>
<feature type="transmembrane region" description="Helical" evidence="5">
    <location>
        <begin position="215"/>
        <end position="231"/>
    </location>
</feature>
<feature type="transmembrane region" description="Helical" evidence="5">
    <location>
        <begin position="192"/>
        <end position="209"/>
    </location>
</feature>
<dbReference type="AlphaFoldDB" id="A0A2M8WP88"/>
<keyword evidence="2 5" id="KW-0812">Transmembrane</keyword>
<feature type="domain" description="O-antigen ligase-related" evidence="6">
    <location>
        <begin position="203"/>
        <end position="340"/>
    </location>
</feature>
<keyword evidence="7" id="KW-0436">Ligase</keyword>
<feature type="transmembrane region" description="Helical" evidence="5">
    <location>
        <begin position="169"/>
        <end position="187"/>
    </location>
</feature>
<gene>
    <name evidence="7" type="ORF">BC777_1535</name>
</gene>
<feature type="transmembrane region" description="Helical" evidence="5">
    <location>
        <begin position="360"/>
        <end position="378"/>
    </location>
</feature>
<dbReference type="PANTHER" id="PTHR37422:SF13">
    <property type="entry name" value="LIPOPOLYSACCHARIDE BIOSYNTHESIS PROTEIN PA4999-RELATED"/>
    <property type="match status" value="1"/>
</dbReference>
<dbReference type="Pfam" id="PF04932">
    <property type="entry name" value="Wzy_C"/>
    <property type="match status" value="1"/>
</dbReference>
<feature type="transmembrane region" description="Helical" evidence="5">
    <location>
        <begin position="35"/>
        <end position="55"/>
    </location>
</feature>
<dbReference type="GO" id="GO:0016874">
    <property type="term" value="F:ligase activity"/>
    <property type="evidence" value="ECO:0007669"/>
    <property type="project" value="UniProtKB-KW"/>
</dbReference>
<evidence type="ECO:0000256" key="5">
    <source>
        <dbReference type="SAM" id="Phobius"/>
    </source>
</evidence>
<dbReference type="EMBL" id="PGTY01000001">
    <property type="protein sequence ID" value="PJI92676.1"/>
    <property type="molecule type" value="Genomic_DNA"/>
</dbReference>
<keyword evidence="8" id="KW-1185">Reference proteome</keyword>
<evidence type="ECO:0000256" key="1">
    <source>
        <dbReference type="ARBA" id="ARBA00004141"/>
    </source>
</evidence>
<dbReference type="RefSeq" id="WP_100367469.1">
    <property type="nucleotide sequence ID" value="NZ_PGTY01000001.1"/>
</dbReference>
<keyword evidence="3 5" id="KW-1133">Transmembrane helix</keyword>
<organism evidence="7 8">
    <name type="scientific">Yoonia maricola</name>
    <dbReference type="NCBI Taxonomy" id="420999"/>
    <lineage>
        <taxon>Bacteria</taxon>
        <taxon>Pseudomonadati</taxon>
        <taxon>Pseudomonadota</taxon>
        <taxon>Alphaproteobacteria</taxon>
        <taxon>Rhodobacterales</taxon>
        <taxon>Paracoccaceae</taxon>
        <taxon>Yoonia</taxon>
    </lineage>
</organism>
<protein>
    <submittedName>
        <fullName evidence="7">O-antigen ligase</fullName>
    </submittedName>
</protein>
<feature type="transmembrane region" description="Helical" evidence="5">
    <location>
        <begin position="67"/>
        <end position="85"/>
    </location>
</feature>
<reference evidence="7 8" key="1">
    <citation type="submission" date="2017-11" db="EMBL/GenBank/DDBJ databases">
        <title>Genomic Encyclopedia of Archaeal and Bacterial Type Strains, Phase II (KMG-II): From Individual Species to Whole Genera.</title>
        <authorList>
            <person name="Goeker M."/>
        </authorList>
    </citation>
    <scope>NUCLEOTIDE SEQUENCE [LARGE SCALE GENOMIC DNA]</scope>
    <source>
        <strain evidence="7 8">DSM 29128</strain>
    </source>
</reference>
<accession>A0A2M8WP88</accession>
<feature type="transmembrane region" description="Helical" evidence="5">
    <location>
        <begin position="243"/>
        <end position="263"/>
    </location>
</feature>
<dbReference type="InterPro" id="IPR007016">
    <property type="entry name" value="O-antigen_ligase-rel_domated"/>
</dbReference>
<dbReference type="GO" id="GO:0016020">
    <property type="term" value="C:membrane"/>
    <property type="evidence" value="ECO:0007669"/>
    <property type="project" value="UniProtKB-SubCell"/>
</dbReference>
<evidence type="ECO:0000259" key="6">
    <source>
        <dbReference type="Pfam" id="PF04932"/>
    </source>
</evidence>
<evidence type="ECO:0000256" key="3">
    <source>
        <dbReference type="ARBA" id="ARBA00022989"/>
    </source>
</evidence>
<feature type="transmembrane region" description="Helical" evidence="5">
    <location>
        <begin position="333"/>
        <end position="353"/>
    </location>
</feature>
<comment type="subcellular location">
    <subcellularLocation>
        <location evidence="1">Membrane</location>
        <topology evidence="1">Multi-pass membrane protein</topology>
    </subcellularLocation>
</comment>
<comment type="caution">
    <text evidence="7">The sequence shown here is derived from an EMBL/GenBank/DDBJ whole genome shotgun (WGS) entry which is preliminary data.</text>
</comment>
<dbReference type="PANTHER" id="PTHR37422">
    <property type="entry name" value="TEICHURONIC ACID BIOSYNTHESIS PROTEIN TUAE"/>
    <property type="match status" value="1"/>
</dbReference>
<dbReference type="InterPro" id="IPR051533">
    <property type="entry name" value="WaaL-like"/>
</dbReference>
<name>A0A2M8WP88_9RHOB</name>
<evidence type="ECO:0000256" key="4">
    <source>
        <dbReference type="ARBA" id="ARBA00023136"/>
    </source>
</evidence>
<keyword evidence="4 5" id="KW-0472">Membrane</keyword>
<evidence type="ECO:0000313" key="8">
    <source>
        <dbReference type="Proteomes" id="UP000228531"/>
    </source>
</evidence>
<dbReference type="Proteomes" id="UP000228531">
    <property type="component" value="Unassembled WGS sequence"/>
</dbReference>
<evidence type="ECO:0000256" key="2">
    <source>
        <dbReference type="ARBA" id="ARBA00022692"/>
    </source>
</evidence>
<proteinExistence type="predicted"/>
<evidence type="ECO:0000313" key="7">
    <source>
        <dbReference type="EMBL" id="PJI92676.1"/>
    </source>
</evidence>